<organism evidence="7 8">
    <name type="scientific">Enterococcus pallens ATCC BAA-351</name>
    <dbReference type="NCBI Taxonomy" id="1158607"/>
    <lineage>
        <taxon>Bacteria</taxon>
        <taxon>Bacillati</taxon>
        <taxon>Bacillota</taxon>
        <taxon>Bacilli</taxon>
        <taxon>Lactobacillales</taxon>
        <taxon>Enterococcaceae</taxon>
        <taxon>Enterococcus</taxon>
    </lineage>
</organism>
<dbReference type="PANTHER" id="PTHR47738">
    <property type="entry name" value="PTS SYSTEM FRUCTOSE-LIKE EIIA COMPONENT-RELATED"/>
    <property type="match status" value="1"/>
</dbReference>
<keyword evidence="5" id="KW-0598">Phosphotransferase system</keyword>
<dbReference type="STRING" id="160454.RV10_GL004673"/>
<dbReference type="OrthoDB" id="95460at2"/>
<evidence type="ECO:0000313" key="7">
    <source>
        <dbReference type="EMBL" id="EOH98067.1"/>
    </source>
</evidence>
<dbReference type="GO" id="GO:0009401">
    <property type="term" value="P:phosphoenolpyruvate-dependent sugar phosphotransferase system"/>
    <property type="evidence" value="ECO:0007669"/>
    <property type="project" value="UniProtKB-KW"/>
</dbReference>
<keyword evidence="2" id="KW-0597">Phosphoprotein</keyword>
<name>R2QNG5_9ENTE</name>
<dbReference type="Gene3D" id="3.40.930.10">
    <property type="entry name" value="Mannitol-specific EII, Chain A"/>
    <property type="match status" value="1"/>
</dbReference>
<reference evidence="7 8" key="1">
    <citation type="submission" date="2013-02" db="EMBL/GenBank/DDBJ databases">
        <title>The Genome Sequence of Enterococcus pallens BAA-351.</title>
        <authorList>
            <consortium name="The Broad Institute Genome Sequencing Platform"/>
            <consortium name="The Broad Institute Genome Sequencing Center for Infectious Disease"/>
            <person name="Earl A.M."/>
            <person name="Gilmore M.S."/>
            <person name="Lebreton F."/>
            <person name="Walker B."/>
            <person name="Young S.K."/>
            <person name="Zeng Q."/>
            <person name="Gargeya S."/>
            <person name="Fitzgerald M."/>
            <person name="Haas B."/>
            <person name="Abouelleil A."/>
            <person name="Alvarado L."/>
            <person name="Arachchi H.M."/>
            <person name="Berlin A.M."/>
            <person name="Chapman S.B."/>
            <person name="Dewar J."/>
            <person name="Goldberg J."/>
            <person name="Griggs A."/>
            <person name="Gujja S."/>
            <person name="Hansen M."/>
            <person name="Howarth C."/>
            <person name="Imamovic A."/>
            <person name="Larimer J."/>
            <person name="McCowan C."/>
            <person name="Murphy C."/>
            <person name="Neiman D."/>
            <person name="Pearson M."/>
            <person name="Priest M."/>
            <person name="Roberts A."/>
            <person name="Saif S."/>
            <person name="Shea T."/>
            <person name="Sisk P."/>
            <person name="Sykes S."/>
            <person name="Wortman J."/>
            <person name="Nusbaum C."/>
            <person name="Birren B."/>
        </authorList>
    </citation>
    <scope>NUCLEOTIDE SEQUENCE [LARGE SCALE GENOMIC DNA]</scope>
    <source>
        <strain evidence="7 8">ATCC BAA-351</strain>
    </source>
</reference>
<feature type="domain" description="PTS EIIA type-2" evidence="6">
    <location>
        <begin position="5"/>
        <end position="149"/>
    </location>
</feature>
<evidence type="ECO:0000256" key="5">
    <source>
        <dbReference type="ARBA" id="ARBA00022683"/>
    </source>
</evidence>
<protein>
    <submittedName>
        <fullName evidence="7">PTS system, fructose subfamily, IIA component</fullName>
    </submittedName>
</protein>
<keyword evidence="4" id="KW-0808">Transferase</keyword>
<evidence type="ECO:0000256" key="1">
    <source>
        <dbReference type="ARBA" id="ARBA00022448"/>
    </source>
</evidence>
<comment type="caution">
    <text evidence="7">The sequence shown here is derived from an EMBL/GenBank/DDBJ whole genome shotgun (WGS) entry which is preliminary data.</text>
</comment>
<dbReference type="GO" id="GO:0016020">
    <property type="term" value="C:membrane"/>
    <property type="evidence" value="ECO:0007669"/>
    <property type="project" value="InterPro"/>
</dbReference>
<dbReference type="HOGENOM" id="CLU_072531_5_1_9"/>
<dbReference type="PROSITE" id="PS51094">
    <property type="entry name" value="PTS_EIIA_TYPE_2"/>
    <property type="match status" value="1"/>
</dbReference>
<evidence type="ECO:0000256" key="2">
    <source>
        <dbReference type="ARBA" id="ARBA00022553"/>
    </source>
</evidence>
<dbReference type="PANTHER" id="PTHR47738:SF2">
    <property type="entry name" value="PTS SYSTEM FRUCTOSE-LIKE EIIA COMPONENT"/>
    <property type="match status" value="1"/>
</dbReference>
<dbReference type="InterPro" id="IPR051541">
    <property type="entry name" value="PTS_SugarTrans_NitroReg"/>
</dbReference>
<dbReference type="GO" id="GO:0008982">
    <property type="term" value="F:protein-N(PI)-phosphohistidine-sugar phosphotransferase activity"/>
    <property type="evidence" value="ECO:0007669"/>
    <property type="project" value="InterPro"/>
</dbReference>
<proteinExistence type="predicted"/>
<dbReference type="InterPro" id="IPR002178">
    <property type="entry name" value="PTS_EIIA_type-2_dom"/>
</dbReference>
<keyword evidence="8" id="KW-1185">Reference proteome</keyword>
<evidence type="ECO:0000313" key="8">
    <source>
        <dbReference type="Proteomes" id="UP000013782"/>
    </source>
</evidence>
<dbReference type="InterPro" id="IPR004715">
    <property type="entry name" value="PTS_IIA_fruc"/>
</dbReference>
<dbReference type="SUPFAM" id="SSF55804">
    <property type="entry name" value="Phoshotransferase/anion transport protein"/>
    <property type="match status" value="1"/>
</dbReference>
<dbReference type="EMBL" id="AJAQ01000001">
    <property type="protein sequence ID" value="EOH98067.1"/>
    <property type="molecule type" value="Genomic_DNA"/>
</dbReference>
<dbReference type="eggNOG" id="COG1762">
    <property type="taxonomic scope" value="Bacteria"/>
</dbReference>
<dbReference type="NCBIfam" id="TIGR00848">
    <property type="entry name" value="fruA"/>
    <property type="match status" value="1"/>
</dbReference>
<keyword evidence="1" id="KW-0813">Transport</keyword>
<evidence type="ECO:0000256" key="4">
    <source>
        <dbReference type="ARBA" id="ARBA00022679"/>
    </source>
</evidence>
<dbReference type="CDD" id="cd00211">
    <property type="entry name" value="PTS_IIA_fru"/>
    <property type="match status" value="1"/>
</dbReference>
<dbReference type="Proteomes" id="UP000013782">
    <property type="component" value="Unassembled WGS sequence"/>
</dbReference>
<dbReference type="RefSeq" id="WP_010755798.1">
    <property type="nucleotide sequence ID" value="NZ_ASWD01000002.1"/>
</dbReference>
<sequence length="154" mass="17238">MNLSSMMMSDLVIFDDSIRSKRDLFEQIGQLLEENGRATKAKNIVKDLYKREAETSTGIEDGFGIPHAKSRHVLKPTVCFVHGSSMKDYQGLDDQPIECVFAILVPKKNSDMHLAILSTLSRKLMNKEFRDQLKAAASSDEVMKIIGNTTETVS</sequence>
<evidence type="ECO:0000259" key="6">
    <source>
        <dbReference type="PROSITE" id="PS51094"/>
    </source>
</evidence>
<evidence type="ECO:0000256" key="3">
    <source>
        <dbReference type="ARBA" id="ARBA00022597"/>
    </source>
</evidence>
<accession>R2QNG5</accession>
<dbReference type="Pfam" id="PF00359">
    <property type="entry name" value="PTS_EIIA_2"/>
    <property type="match status" value="1"/>
</dbReference>
<keyword evidence="3" id="KW-0762">Sugar transport</keyword>
<dbReference type="PATRIC" id="fig|1158607.3.peg.742"/>
<dbReference type="InterPro" id="IPR016152">
    <property type="entry name" value="PTrfase/Anion_transptr"/>
</dbReference>
<dbReference type="AlphaFoldDB" id="R2QNG5"/>
<gene>
    <name evidence="7" type="ORF">UAU_00738</name>
</gene>